<accession>F2RPF3</accession>
<dbReference type="Proteomes" id="UP000009172">
    <property type="component" value="Unassembled WGS sequence"/>
</dbReference>
<feature type="compositionally biased region" description="Basic and acidic residues" evidence="1">
    <location>
        <begin position="78"/>
        <end position="87"/>
    </location>
</feature>
<evidence type="ECO:0000313" key="2">
    <source>
        <dbReference type="EMBL" id="EGD93209.1"/>
    </source>
</evidence>
<dbReference type="HOGENOM" id="CLU_2074843_0_0_1"/>
<dbReference type="AlphaFoldDB" id="F2RPF3"/>
<feature type="region of interest" description="Disordered" evidence="1">
    <location>
        <begin position="78"/>
        <end position="118"/>
    </location>
</feature>
<name>F2RPF3_TRIT1</name>
<evidence type="ECO:0000313" key="3">
    <source>
        <dbReference type="Proteomes" id="UP000009172"/>
    </source>
</evidence>
<proteinExistence type="predicted"/>
<feature type="compositionally biased region" description="Basic residues" evidence="1">
    <location>
        <begin position="88"/>
        <end position="110"/>
    </location>
</feature>
<reference evidence="3" key="1">
    <citation type="journal article" date="2012" name="MBio">
        <title>Comparative genome analysis of Trichophyton rubrum and related dermatophytes reveals candidate genes involved in infection.</title>
        <authorList>
            <person name="Martinez D.A."/>
            <person name="Oliver B.G."/>
            <person name="Graeser Y."/>
            <person name="Goldberg J.M."/>
            <person name="Li W."/>
            <person name="Martinez-Rossi N.M."/>
            <person name="Monod M."/>
            <person name="Shelest E."/>
            <person name="Barton R.C."/>
            <person name="Birch E."/>
            <person name="Brakhage A.A."/>
            <person name="Chen Z."/>
            <person name="Gurr S.J."/>
            <person name="Heiman D."/>
            <person name="Heitman J."/>
            <person name="Kosti I."/>
            <person name="Rossi A."/>
            <person name="Saif S."/>
            <person name="Samalova M."/>
            <person name="Saunders C.W."/>
            <person name="Shea T."/>
            <person name="Summerbell R.C."/>
            <person name="Xu J."/>
            <person name="Young S."/>
            <person name="Zeng Q."/>
            <person name="Birren B.W."/>
            <person name="Cuomo C.A."/>
            <person name="White T.C."/>
        </authorList>
    </citation>
    <scope>NUCLEOTIDE SEQUENCE [LARGE SCALE GENOMIC DNA]</scope>
    <source>
        <strain evidence="3">CBS 112818</strain>
    </source>
</reference>
<keyword evidence="3" id="KW-1185">Reference proteome</keyword>
<sequence length="118" mass="13819">MAWLALTLRLVDGLKGLREGRSRDVHLWRLLRHSLLYLYLGLWSAIDIHGSGHRINRRSSSSVARPALALLQVRRRRYEDGQKEALSKKKNSKNRAKKKTKQKTKKKKKLRGDPRREI</sequence>
<dbReference type="EMBL" id="GG698478">
    <property type="protein sequence ID" value="EGD93209.1"/>
    <property type="molecule type" value="Genomic_DNA"/>
</dbReference>
<gene>
    <name evidence="2" type="ORF">TESG_00758</name>
</gene>
<organism evidence="2 3">
    <name type="scientific">Trichophyton tonsurans (strain CBS 112818)</name>
    <name type="common">Scalp ringworm fungus</name>
    <dbReference type="NCBI Taxonomy" id="647933"/>
    <lineage>
        <taxon>Eukaryota</taxon>
        <taxon>Fungi</taxon>
        <taxon>Dikarya</taxon>
        <taxon>Ascomycota</taxon>
        <taxon>Pezizomycotina</taxon>
        <taxon>Eurotiomycetes</taxon>
        <taxon>Eurotiomycetidae</taxon>
        <taxon>Onygenales</taxon>
        <taxon>Arthrodermataceae</taxon>
        <taxon>Trichophyton</taxon>
    </lineage>
</organism>
<evidence type="ECO:0000256" key="1">
    <source>
        <dbReference type="SAM" id="MobiDB-lite"/>
    </source>
</evidence>
<protein>
    <submittedName>
        <fullName evidence="2">Uncharacterized protein</fullName>
    </submittedName>
</protein>